<name>A0AA88DGW5_FICCA</name>
<evidence type="ECO:0000313" key="1">
    <source>
        <dbReference type="EMBL" id="GMN55377.1"/>
    </source>
</evidence>
<accession>A0AA88DGW5</accession>
<dbReference type="EMBL" id="BTGU01000057">
    <property type="protein sequence ID" value="GMN55377.1"/>
    <property type="molecule type" value="Genomic_DNA"/>
</dbReference>
<dbReference type="PANTHER" id="PTHR48044">
    <property type="entry name" value="GLYCOSYLTRANSFERASE"/>
    <property type="match status" value="1"/>
</dbReference>
<protein>
    <submittedName>
        <fullName evidence="1">Uncharacterized protein</fullName>
    </submittedName>
</protein>
<dbReference type="Proteomes" id="UP001187192">
    <property type="component" value="Unassembled WGS sequence"/>
</dbReference>
<dbReference type="AlphaFoldDB" id="A0AA88DGW5"/>
<comment type="caution">
    <text evidence="1">The sequence shown here is derived from an EMBL/GenBank/DDBJ whole genome shotgun (WGS) entry which is preliminary data.</text>
</comment>
<dbReference type="Gene3D" id="3.40.50.2000">
    <property type="entry name" value="Glycogen Phosphorylase B"/>
    <property type="match status" value="1"/>
</dbReference>
<organism evidence="1 2">
    <name type="scientific">Ficus carica</name>
    <name type="common">Common fig</name>
    <dbReference type="NCBI Taxonomy" id="3494"/>
    <lineage>
        <taxon>Eukaryota</taxon>
        <taxon>Viridiplantae</taxon>
        <taxon>Streptophyta</taxon>
        <taxon>Embryophyta</taxon>
        <taxon>Tracheophyta</taxon>
        <taxon>Spermatophyta</taxon>
        <taxon>Magnoliopsida</taxon>
        <taxon>eudicotyledons</taxon>
        <taxon>Gunneridae</taxon>
        <taxon>Pentapetalae</taxon>
        <taxon>rosids</taxon>
        <taxon>fabids</taxon>
        <taxon>Rosales</taxon>
        <taxon>Moraceae</taxon>
        <taxon>Ficeae</taxon>
        <taxon>Ficus</taxon>
    </lineage>
</organism>
<dbReference type="PANTHER" id="PTHR48044:SF22">
    <property type="entry name" value="GLYCOSYLTRANSFERASE"/>
    <property type="match status" value="1"/>
</dbReference>
<dbReference type="SUPFAM" id="SSF53756">
    <property type="entry name" value="UDP-Glycosyltransferase/glycogen phosphorylase"/>
    <property type="match status" value="1"/>
</dbReference>
<dbReference type="GO" id="GO:0008194">
    <property type="term" value="F:UDP-glycosyltransferase activity"/>
    <property type="evidence" value="ECO:0007669"/>
    <property type="project" value="UniProtKB-ARBA"/>
</dbReference>
<dbReference type="GO" id="GO:1901135">
    <property type="term" value="P:carbohydrate derivative metabolic process"/>
    <property type="evidence" value="ECO:0007669"/>
    <property type="project" value="UniProtKB-ARBA"/>
</dbReference>
<proteinExistence type="predicted"/>
<reference evidence="1" key="1">
    <citation type="submission" date="2023-07" db="EMBL/GenBank/DDBJ databases">
        <title>draft genome sequence of fig (Ficus carica).</title>
        <authorList>
            <person name="Takahashi T."/>
            <person name="Nishimura K."/>
        </authorList>
    </citation>
    <scope>NUCLEOTIDE SEQUENCE</scope>
</reference>
<evidence type="ECO:0000313" key="2">
    <source>
        <dbReference type="Proteomes" id="UP001187192"/>
    </source>
</evidence>
<gene>
    <name evidence="1" type="ORF">TIFTF001_024499</name>
</gene>
<sequence>MESITMGVPIGAWPFHSDQPRNTVLITKVLKVGTVVRDWSCRDEVAAAAMVVEGVKKLMASEEGEEMRKRAEELGGAVRRTVALLVWSLTLSLLISLDHRVTLL</sequence>
<keyword evidence="2" id="KW-1185">Reference proteome</keyword>